<dbReference type="AlphaFoldDB" id="A0A926I8P6"/>
<accession>A0A926I8P6</accession>
<reference evidence="1" key="1">
    <citation type="submission" date="2020-08" db="EMBL/GenBank/DDBJ databases">
        <title>Genome public.</title>
        <authorList>
            <person name="Liu C."/>
            <person name="Sun Q."/>
        </authorList>
    </citation>
    <scope>NUCLEOTIDE SEQUENCE</scope>
    <source>
        <strain evidence="1">NSJ-12</strain>
    </source>
</reference>
<dbReference type="Proteomes" id="UP000655830">
    <property type="component" value="Unassembled WGS sequence"/>
</dbReference>
<keyword evidence="2" id="KW-1185">Reference proteome</keyword>
<protein>
    <submittedName>
        <fullName evidence="1">Uncharacterized protein</fullName>
    </submittedName>
</protein>
<gene>
    <name evidence="1" type="ORF">H8718_05055</name>
</gene>
<organism evidence="1 2">
    <name type="scientific">Zhenhengia yiwuensis</name>
    <dbReference type="NCBI Taxonomy" id="2763666"/>
    <lineage>
        <taxon>Bacteria</taxon>
        <taxon>Bacillati</taxon>
        <taxon>Bacillota</taxon>
        <taxon>Clostridia</taxon>
        <taxon>Lachnospirales</taxon>
        <taxon>Lachnospiraceae</taxon>
        <taxon>Zhenhengia</taxon>
    </lineage>
</organism>
<dbReference type="EMBL" id="JACRSY010000006">
    <property type="protein sequence ID" value="MBC8578900.1"/>
    <property type="molecule type" value="Genomic_DNA"/>
</dbReference>
<proteinExistence type="predicted"/>
<comment type="caution">
    <text evidence="1">The sequence shown here is derived from an EMBL/GenBank/DDBJ whole genome shotgun (WGS) entry which is preliminary data.</text>
</comment>
<sequence>MILFILVWMLVVIAFIKCLASEAKTWDEKIIEIVCEQVLDTPNEDILEPNLDLDGFIDVLEQLYADYFTEEAFKRFIQIRYGDKYHVVANETGKFINIKAITVTQDKQNSQSYHFEARVEIEDHFNQVIPVKVLGHATLVNHKITQIEFLDKALLRALTQ</sequence>
<name>A0A926I8P6_9FIRM</name>
<dbReference type="RefSeq" id="WP_249332044.1">
    <property type="nucleotide sequence ID" value="NZ_JACRSY010000006.1"/>
</dbReference>
<evidence type="ECO:0000313" key="1">
    <source>
        <dbReference type="EMBL" id="MBC8578900.1"/>
    </source>
</evidence>
<evidence type="ECO:0000313" key="2">
    <source>
        <dbReference type="Proteomes" id="UP000655830"/>
    </source>
</evidence>